<evidence type="ECO:0000256" key="6">
    <source>
        <dbReference type="ARBA" id="ARBA00022692"/>
    </source>
</evidence>
<comment type="pathway">
    <text evidence="3">Porphyrin-containing compound metabolism; protoheme biosynthesis.</text>
</comment>
<evidence type="ECO:0000256" key="1">
    <source>
        <dbReference type="ARBA" id="ARBA00002962"/>
    </source>
</evidence>
<dbReference type="InterPro" id="IPR011990">
    <property type="entry name" value="TPR-like_helical_dom_sf"/>
</dbReference>
<keyword evidence="5" id="KW-0997">Cell inner membrane</keyword>
<comment type="function">
    <text evidence="1">Involved in a late step of protoheme IX synthesis.</text>
</comment>
<dbReference type="EMBL" id="JALJXV010000001">
    <property type="protein sequence ID" value="MCP1673328.1"/>
    <property type="molecule type" value="Genomic_DNA"/>
</dbReference>
<dbReference type="Gene3D" id="1.25.40.10">
    <property type="entry name" value="Tetratricopeptide repeat domain"/>
    <property type="match status" value="1"/>
</dbReference>
<keyword evidence="9" id="KW-0627">Porphyrin biosynthesis</keyword>
<dbReference type="InterPro" id="IPR005254">
    <property type="entry name" value="Heme_biosyn_assoc_TPR_pro"/>
</dbReference>
<organism evidence="12 13">
    <name type="scientific">Natronocella acetinitrilica</name>
    <dbReference type="NCBI Taxonomy" id="414046"/>
    <lineage>
        <taxon>Bacteria</taxon>
        <taxon>Pseudomonadati</taxon>
        <taxon>Pseudomonadota</taxon>
        <taxon>Gammaproteobacteria</taxon>
        <taxon>Chromatiales</taxon>
        <taxon>Ectothiorhodospiraceae</taxon>
        <taxon>Natronocella</taxon>
    </lineage>
</organism>
<name>A0AAE3G192_9GAMM</name>
<keyword evidence="6 10" id="KW-0812">Transmembrane</keyword>
<keyword evidence="8 10" id="KW-0472">Membrane</keyword>
<evidence type="ECO:0000256" key="2">
    <source>
        <dbReference type="ARBA" id="ARBA00004429"/>
    </source>
</evidence>
<comment type="subcellular location">
    <subcellularLocation>
        <location evidence="2">Cell inner membrane</location>
        <topology evidence="2">Multi-pass membrane protein</topology>
    </subcellularLocation>
</comment>
<dbReference type="SUPFAM" id="SSF81901">
    <property type="entry name" value="HCP-like"/>
    <property type="match status" value="1"/>
</dbReference>
<evidence type="ECO:0000259" key="11">
    <source>
        <dbReference type="Pfam" id="PF07219"/>
    </source>
</evidence>
<evidence type="ECO:0000256" key="3">
    <source>
        <dbReference type="ARBA" id="ARBA00004744"/>
    </source>
</evidence>
<evidence type="ECO:0000256" key="4">
    <source>
        <dbReference type="ARBA" id="ARBA00022475"/>
    </source>
</evidence>
<dbReference type="NCBIfam" id="TIGR00540">
    <property type="entry name" value="TPR_hemY_coli"/>
    <property type="match status" value="1"/>
</dbReference>
<comment type="caution">
    <text evidence="12">The sequence shown here is derived from an EMBL/GenBank/DDBJ whole genome shotgun (WGS) entry which is preliminary data.</text>
</comment>
<evidence type="ECO:0000256" key="7">
    <source>
        <dbReference type="ARBA" id="ARBA00022989"/>
    </source>
</evidence>
<evidence type="ECO:0000313" key="12">
    <source>
        <dbReference type="EMBL" id="MCP1673328.1"/>
    </source>
</evidence>
<feature type="domain" description="HemY N-terminal" evidence="11">
    <location>
        <begin position="26"/>
        <end position="132"/>
    </location>
</feature>
<keyword evidence="7 10" id="KW-1133">Transmembrane helix</keyword>
<dbReference type="GO" id="GO:0005886">
    <property type="term" value="C:plasma membrane"/>
    <property type="evidence" value="ECO:0007669"/>
    <property type="project" value="UniProtKB-SubCell"/>
</dbReference>
<evidence type="ECO:0000256" key="10">
    <source>
        <dbReference type="SAM" id="Phobius"/>
    </source>
</evidence>
<dbReference type="GO" id="GO:0006779">
    <property type="term" value="P:porphyrin-containing compound biosynthetic process"/>
    <property type="evidence" value="ECO:0007669"/>
    <property type="project" value="UniProtKB-KW"/>
</dbReference>
<protein>
    <submittedName>
        <fullName evidence="12">HemY protein</fullName>
    </submittedName>
</protein>
<dbReference type="InterPro" id="IPR010817">
    <property type="entry name" value="HemY_N"/>
</dbReference>
<sequence>MKKLLILLAALLLSVLAALWFQENGGYVLVHVGGTSVQASLFMAIGALILFMLATWLVLRMVFGVARAPRGVRGWLRSRRIERSRGRMLRGLQKLAEGDFNSAERDMLKTVQHSETPLLHYLSAAWASHRMGAENRRDHYLALADQASPDARLAVGLVQAQLYVEDEQWETAFATLNLLHDRWPRQARVLELLALVCRKLEEWERLLDLLPQLRRHAPMDPGRAEELEALAAAGYLKQASRQGLDPLARAWARLPRASTQMDPVRLAYIDGRLLHDDGDAEAEKLLRTVLRKHWEPQYVRRFGNLRMANPQTALAAAEGWLRERPDDAELLLAAARLSLVAGHWSRARNYLEKAVTRASQPEACYLLARMLEQTGENDKAAHQYRLALEQDARFQSPMGLDELAKHHMQDLETPRLAQQA</sequence>
<evidence type="ECO:0000313" key="13">
    <source>
        <dbReference type="Proteomes" id="UP001205843"/>
    </source>
</evidence>
<evidence type="ECO:0000256" key="8">
    <source>
        <dbReference type="ARBA" id="ARBA00023136"/>
    </source>
</evidence>
<keyword evidence="13" id="KW-1185">Reference proteome</keyword>
<dbReference type="Pfam" id="PF07219">
    <property type="entry name" value="HemY_N"/>
    <property type="match status" value="1"/>
</dbReference>
<accession>A0AAE3G192</accession>
<dbReference type="GO" id="GO:0042168">
    <property type="term" value="P:heme metabolic process"/>
    <property type="evidence" value="ECO:0007669"/>
    <property type="project" value="InterPro"/>
</dbReference>
<dbReference type="RefSeq" id="WP_253473500.1">
    <property type="nucleotide sequence ID" value="NZ_JALJXV010000001.1"/>
</dbReference>
<evidence type="ECO:0000256" key="9">
    <source>
        <dbReference type="ARBA" id="ARBA00023244"/>
    </source>
</evidence>
<proteinExistence type="predicted"/>
<feature type="transmembrane region" description="Helical" evidence="10">
    <location>
        <begin position="41"/>
        <end position="63"/>
    </location>
</feature>
<keyword evidence="4" id="KW-1003">Cell membrane</keyword>
<gene>
    <name evidence="12" type="ORF">J2T57_000420</name>
</gene>
<reference evidence="12" key="1">
    <citation type="submission" date="2022-03" db="EMBL/GenBank/DDBJ databases">
        <title>Genomic Encyclopedia of Type Strains, Phase III (KMG-III): the genomes of soil and plant-associated and newly described type strains.</title>
        <authorList>
            <person name="Whitman W."/>
        </authorList>
    </citation>
    <scope>NUCLEOTIDE SEQUENCE</scope>
    <source>
        <strain evidence="12">ANL 6-2</strain>
    </source>
</reference>
<dbReference type="Proteomes" id="UP001205843">
    <property type="component" value="Unassembled WGS sequence"/>
</dbReference>
<dbReference type="AlphaFoldDB" id="A0AAE3G192"/>
<evidence type="ECO:0000256" key="5">
    <source>
        <dbReference type="ARBA" id="ARBA00022519"/>
    </source>
</evidence>